<evidence type="ECO:0000313" key="1">
    <source>
        <dbReference type="EMBL" id="UQX09337.1"/>
    </source>
</evidence>
<dbReference type="PANTHER" id="PTHR43179">
    <property type="entry name" value="RHAMNOSYLTRANSFERASE WBBL"/>
    <property type="match status" value="1"/>
</dbReference>
<gene>
    <name evidence="1" type="ORF">M5I08_12875</name>
</gene>
<reference evidence="1" key="1">
    <citation type="submission" date="2022-05" db="EMBL/GenBank/DDBJ databases">
        <title>A methanotrophic Mycobacterium dominates a cave microbial ecosystem.</title>
        <authorList>
            <person name="Van Spanning R.J.M."/>
            <person name="Guan Q."/>
            <person name="Melkonian C."/>
            <person name="Gallant J."/>
            <person name="Polerecky L."/>
            <person name="Flot J.-F."/>
            <person name="Brandt B.W."/>
            <person name="Braster M."/>
            <person name="Iturbe Espinoza P."/>
            <person name="Aerts J."/>
            <person name="Meima-Franke M."/>
            <person name="Piersma S.R."/>
            <person name="Bunduc C."/>
            <person name="Ummels R."/>
            <person name="Pain A."/>
            <person name="Fleming E.J."/>
            <person name="van der Wel N."/>
            <person name="Gherman V.D."/>
            <person name="Sarbu S.M."/>
            <person name="Bodelier P.L.E."/>
            <person name="Bitter W."/>
        </authorList>
    </citation>
    <scope>NUCLEOTIDE SEQUENCE</scope>
    <source>
        <strain evidence="1">Sulfur Cave</strain>
    </source>
</reference>
<accession>A0ABY4QGH6</accession>
<protein>
    <submittedName>
        <fullName evidence="1">Glycosyltransferase family 2 protein</fullName>
    </submittedName>
</protein>
<evidence type="ECO:0000313" key="2">
    <source>
        <dbReference type="Proteomes" id="UP001056610"/>
    </source>
</evidence>
<dbReference type="Gene3D" id="3.90.550.10">
    <property type="entry name" value="Spore Coat Polysaccharide Biosynthesis Protein SpsA, Chain A"/>
    <property type="match status" value="1"/>
</dbReference>
<name>A0ABY4QGH6_9MYCO</name>
<dbReference type="Proteomes" id="UP001056610">
    <property type="component" value="Chromosome"/>
</dbReference>
<dbReference type="EMBL" id="CP097320">
    <property type="protein sequence ID" value="UQX09337.1"/>
    <property type="molecule type" value="Genomic_DNA"/>
</dbReference>
<dbReference type="PANTHER" id="PTHR43179:SF11">
    <property type="entry name" value="GLYCOSYL TRANSFERASE"/>
    <property type="match status" value="1"/>
</dbReference>
<dbReference type="SUPFAM" id="SSF53448">
    <property type="entry name" value="Nucleotide-diphospho-sugar transferases"/>
    <property type="match status" value="1"/>
</dbReference>
<proteinExistence type="predicted"/>
<keyword evidence="2" id="KW-1185">Reference proteome</keyword>
<organism evidence="1 2">
    <name type="scientific">Candidatus Mycobacterium methanotrophicum</name>
    <dbReference type="NCBI Taxonomy" id="2943498"/>
    <lineage>
        <taxon>Bacteria</taxon>
        <taxon>Bacillati</taxon>
        <taxon>Actinomycetota</taxon>
        <taxon>Actinomycetes</taxon>
        <taxon>Mycobacteriales</taxon>
        <taxon>Mycobacteriaceae</taxon>
        <taxon>Mycobacterium</taxon>
    </lineage>
</organism>
<dbReference type="InterPro" id="IPR029044">
    <property type="entry name" value="Nucleotide-diphossugar_trans"/>
</dbReference>
<sequence>MYGEPVALLITVPVFGQHEYTHALVRDLQREAAEYLIVDNRGDYPRIGDERVETPGENLGWARGSDLGFRIAFSEGYSHAMTLNNDTRVSTGFVAGLLDPRLPADAGIVGPMVDRGFPCAEAEPKPDAADYVARPFYRAVPAVEGTALMLSQECWQDSGGIDLQSFGRYGWGVDLDLALRARRGGYGVYTTEMAYINHFGRRTAKTHFGSWRYELGGNVAMLRGLRRTHGVSATVASVRQLGVTHDRKYRKQFSLHT</sequence>